<organism evidence="1 2">
    <name type="scientific">Amphilophus citrinellus</name>
    <name type="common">Midas cichlid</name>
    <name type="synonym">Cichlasoma citrinellum</name>
    <dbReference type="NCBI Taxonomy" id="61819"/>
    <lineage>
        <taxon>Eukaryota</taxon>
        <taxon>Metazoa</taxon>
        <taxon>Chordata</taxon>
        <taxon>Craniata</taxon>
        <taxon>Vertebrata</taxon>
        <taxon>Euteleostomi</taxon>
        <taxon>Actinopterygii</taxon>
        <taxon>Neopterygii</taxon>
        <taxon>Teleostei</taxon>
        <taxon>Neoteleostei</taxon>
        <taxon>Acanthomorphata</taxon>
        <taxon>Ovalentaria</taxon>
        <taxon>Cichlomorphae</taxon>
        <taxon>Cichliformes</taxon>
        <taxon>Cichlidae</taxon>
        <taxon>New World cichlids</taxon>
        <taxon>Cichlasomatinae</taxon>
        <taxon>Heroini</taxon>
        <taxon>Amphilophus</taxon>
    </lineage>
</organism>
<name>A0A3Q0S8H9_AMPCI</name>
<protein>
    <submittedName>
        <fullName evidence="1">Uncharacterized protein</fullName>
    </submittedName>
</protein>
<evidence type="ECO:0000313" key="1">
    <source>
        <dbReference type="Ensembl" id="ENSACIP00000016775.1"/>
    </source>
</evidence>
<proteinExistence type="predicted"/>
<dbReference type="GeneTree" id="ENSGT00940000161111"/>
<evidence type="ECO:0000313" key="2">
    <source>
        <dbReference type="Proteomes" id="UP000261340"/>
    </source>
</evidence>
<reference evidence="1" key="1">
    <citation type="submission" date="2025-08" db="UniProtKB">
        <authorList>
            <consortium name="Ensembl"/>
        </authorList>
    </citation>
    <scope>IDENTIFICATION</scope>
</reference>
<dbReference type="Ensembl" id="ENSACIT00000017228.1">
    <property type="protein sequence ID" value="ENSACIP00000016775.1"/>
    <property type="gene ID" value="ENSACIG00000013073.1"/>
</dbReference>
<sequence>MDVLAKDSGETEGFKAEIKKFENRDLKRKREPNDIFKQYINKNKKKVKGRTGWPQQVWALELNQ</sequence>
<keyword evidence="2" id="KW-1185">Reference proteome</keyword>
<dbReference type="AlphaFoldDB" id="A0A3Q0S8H9"/>
<dbReference type="Proteomes" id="UP000261340">
    <property type="component" value="Unplaced"/>
</dbReference>
<reference evidence="1" key="2">
    <citation type="submission" date="2025-09" db="UniProtKB">
        <authorList>
            <consortium name="Ensembl"/>
        </authorList>
    </citation>
    <scope>IDENTIFICATION</scope>
</reference>
<dbReference type="STRING" id="61819.ENSACIP00000016775"/>
<accession>A0A3Q0S8H9</accession>